<dbReference type="InterPro" id="IPR003964">
    <property type="entry name" value="Carb_kinase"/>
</dbReference>
<evidence type="ECO:0000313" key="10">
    <source>
        <dbReference type="Proteomes" id="UP000234560"/>
    </source>
</evidence>
<protein>
    <recommendedName>
        <fullName evidence="2 6">Carbamate kinase</fullName>
    </recommendedName>
</protein>
<dbReference type="Pfam" id="PF00696">
    <property type="entry name" value="AA_kinase"/>
    <property type="match status" value="1"/>
</dbReference>
<feature type="domain" description="Aspartate/glutamate/uridylate kinase" evidence="8">
    <location>
        <begin position="7"/>
        <end position="294"/>
    </location>
</feature>
<dbReference type="InterPro" id="IPR001048">
    <property type="entry name" value="Asp/Glu/Uridylate_kinase"/>
</dbReference>
<evidence type="ECO:0000256" key="1">
    <source>
        <dbReference type="ARBA" id="ARBA00011066"/>
    </source>
</evidence>
<dbReference type="KEGG" id="cpyr:CYJ47_12395"/>
<dbReference type="NCBIfam" id="NF009007">
    <property type="entry name" value="PRK12352.1"/>
    <property type="match status" value="1"/>
</dbReference>
<dbReference type="InterPro" id="IPR036393">
    <property type="entry name" value="AceGlu_kinase-like_sf"/>
</dbReference>
<evidence type="ECO:0000256" key="2">
    <source>
        <dbReference type="ARBA" id="ARBA00013070"/>
    </source>
</evidence>
<keyword evidence="3 7" id="KW-0808">Transferase</keyword>
<organism evidence="9 10">
    <name type="scientific">Corynebacterium pyruviciproducens</name>
    <dbReference type="NCBI Taxonomy" id="598660"/>
    <lineage>
        <taxon>Bacteria</taxon>
        <taxon>Bacillati</taxon>
        <taxon>Actinomycetota</taxon>
        <taxon>Actinomycetes</taxon>
        <taxon>Mycobacteriales</taxon>
        <taxon>Corynebacteriaceae</taxon>
        <taxon>Corynebacterium</taxon>
    </lineage>
</organism>
<dbReference type="PANTHER" id="PTHR30409">
    <property type="entry name" value="CARBAMATE KINASE"/>
    <property type="match status" value="1"/>
</dbReference>
<evidence type="ECO:0000256" key="6">
    <source>
        <dbReference type="NCBIfam" id="TIGR00746"/>
    </source>
</evidence>
<reference evidence="9" key="2">
    <citation type="submission" date="2023-10" db="EMBL/GenBank/DDBJ databases">
        <authorList>
            <person name="Choi B."/>
        </authorList>
    </citation>
    <scope>NUCLEOTIDE SEQUENCE</scope>
    <source>
        <strain evidence="9">UMB0763</strain>
    </source>
</reference>
<comment type="catalytic activity">
    <reaction evidence="5">
        <text>hydrogencarbonate + NH4(+) + ATP = carbamoyl phosphate + ADP + H2O + H(+)</text>
        <dbReference type="Rhea" id="RHEA:10152"/>
        <dbReference type="ChEBI" id="CHEBI:15377"/>
        <dbReference type="ChEBI" id="CHEBI:15378"/>
        <dbReference type="ChEBI" id="CHEBI:17544"/>
        <dbReference type="ChEBI" id="CHEBI:28938"/>
        <dbReference type="ChEBI" id="CHEBI:30616"/>
        <dbReference type="ChEBI" id="CHEBI:58228"/>
        <dbReference type="ChEBI" id="CHEBI:456216"/>
        <dbReference type="EC" id="2.7.2.2"/>
    </reaction>
</comment>
<reference evidence="9" key="1">
    <citation type="submission" date="2017-12" db="EMBL/GenBank/DDBJ databases">
        <authorList>
            <person name="Thomas-White K."/>
            <person name="Wolfe A.J."/>
        </authorList>
    </citation>
    <scope>NUCLEOTIDE SEQUENCE</scope>
    <source>
        <strain evidence="9">UMB0763</strain>
    </source>
</reference>
<accession>A0AAF1BS96</accession>
<dbReference type="AlphaFoldDB" id="A0AAF1BS96"/>
<dbReference type="GO" id="GO:0008804">
    <property type="term" value="F:carbamate kinase activity"/>
    <property type="evidence" value="ECO:0007669"/>
    <property type="project" value="UniProtKB-UniRule"/>
</dbReference>
<dbReference type="GO" id="GO:0005829">
    <property type="term" value="C:cytosol"/>
    <property type="evidence" value="ECO:0007669"/>
    <property type="project" value="TreeGrafter"/>
</dbReference>
<comment type="similarity">
    <text evidence="1 7">Belongs to the carbamate kinase family.</text>
</comment>
<keyword evidence="4 7" id="KW-0418">Kinase</keyword>
<evidence type="ECO:0000256" key="5">
    <source>
        <dbReference type="ARBA" id="ARBA00048467"/>
    </source>
</evidence>
<dbReference type="PANTHER" id="PTHR30409:SF1">
    <property type="entry name" value="CARBAMATE KINASE-RELATED"/>
    <property type="match status" value="1"/>
</dbReference>
<evidence type="ECO:0000256" key="3">
    <source>
        <dbReference type="ARBA" id="ARBA00022679"/>
    </source>
</evidence>
<dbReference type="EMBL" id="CP136958">
    <property type="protein sequence ID" value="WOT02029.1"/>
    <property type="molecule type" value="Genomic_DNA"/>
</dbReference>
<evidence type="ECO:0000256" key="4">
    <source>
        <dbReference type="ARBA" id="ARBA00022777"/>
    </source>
</evidence>
<evidence type="ECO:0000256" key="7">
    <source>
        <dbReference type="PIRNR" id="PIRNR000723"/>
    </source>
</evidence>
<dbReference type="Proteomes" id="UP000234560">
    <property type="component" value="Chromosome"/>
</dbReference>
<dbReference type="PIRSF" id="PIRSF000723">
    <property type="entry name" value="Carbamate_kin"/>
    <property type="match status" value="1"/>
</dbReference>
<dbReference type="FunFam" id="3.40.1160.10:FF:000007">
    <property type="entry name" value="Carbamate kinase"/>
    <property type="match status" value="1"/>
</dbReference>
<dbReference type="NCBIfam" id="TIGR00746">
    <property type="entry name" value="arcC"/>
    <property type="match status" value="1"/>
</dbReference>
<dbReference type="PRINTS" id="PR01469">
    <property type="entry name" value="CARBMTKINASE"/>
</dbReference>
<proteinExistence type="inferred from homology"/>
<dbReference type="GO" id="GO:0019546">
    <property type="term" value="P:L-arginine deiminase pathway"/>
    <property type="evidence" value="ECO:0007669"/>
    <property type="project" value="TreeGrafter"/>
</dbReference>
<sequence length="313" mass="33226">MTESKRRMVVALGGNALGNDPQEQLRLIRHTAKPLADLVEQGIEVLITHGNGPQVGSIKVATDVAAQTGSSPEFPFAECGAMSQGYIGYHLAQALDNEFTARGMDKNSFSLVTQTVVDANDPAFENPTKPVGAMLTKEQADAKHDETGDIYVEDSGRGWRRVVASPKPIEILESKVISQSLSAGSVVIASGGGGIPVVRDENGLHGVSAVIDKDRSAALLARQIDADTLLILTAVEKVAINFNKPDQTDLDHMTVKEAEEYIEQGQFAPGSMLPKVEACIEFVKNSNGGKAIITSLDKADKVFSEGAGTTITL</sequence>
<evidence type="ECO:0000259" key="8">
    <source>
        <dbReference type="Pfam" id="PF00696"/>
    </source>
</evidence>
<name>A0AAF1BS96_9CORY</name>
<gene>
    <name evidence="9" type="primary">arcC</name>
    <name evidence="9" type="ORF">CYJ47_12395</name>
</gene>
<dbReference type="Gene3D" id="3.40.1160.10">
    <property type="entry name" value="Acetylglutamate kinase-like"/>
    <property type="match status" value="1"/>
</dbReference>
<dbReference type="SUPFAM" id="SSF53633">
    <property type="entry name" value="Carbamate kinase-like"/>
    <property type="match status" value="1"/>
</dbReference>
<evidence type="ECO:0000313" key="9">
    <source>
        <dbReference type="EMBL" id="WOT02029.1"/>
    </source>
</evidence>
<dbReference type="CDD" id="cd04235">
    <property type="entry name" value="AAK_CK"/>
    <property type="match status" value="1"/>
</dbReference>
<dbReference type="RefSeq" id="WP_016458617.1">
    <property type="nucleotide sequence ID" value="NZ_CP136958.1"/>
</dbReference>